<dbReference type="PANTHER" id="PTHR21198:SF7">
    <property type="entry name" value="ASPARTATE-GLUTAMATE RACEMASE FAMILY"/>
    <property type="match status" value="1"/>
</dbReference>
<dbReference type="AlphaFoldDB" id="A0A928ZS39"/>
<keyword evidence="1" id="KW-0413">Isomerase</keyword>
<dbReference type="InterPro" id="IPR001920">
    <property type="entry name" value="Asp/Glu_race"/>
</dbReference>
<dbReference type="EMBL" id="JADEXP010000011">
    <property type="protein sequence ID" value="MBE9065562.1"/>
    <property type="molecule type" value="Genomic_DNA"/>
</dbReference>
<evidence type="ECO:0000313" key="3">
    <source>
        <dbReference type="Proteomes" id="UP000615026"/>
    </source>
</evidence>
<protein>
    <submittedName>
        <fullName evidence="2">Aspartate/glutamate racemase family protein</fullName>
    </submittedName>
</protein>
<sequence length="225" mass="25263">MGPLASAEFLKTIYEYSLTGESEQESPRVVVYSDPTLPDRTQILLSGESEPLLSKLIEALHQLSELKARRIIICCVTSHYLLAKLPADLQERIICLVDIILSNIIEQKKKHLLLCTTGTRRLKIFSQHPLWGQAKEYIILPDDSDQQTVHNMIYQIKTNGISIPVAYQHAECLAMKYNADSVIAGCTELHLLSKFSINGGEFQAKQDIQITFFDPLVHIAQSLAS</sequence>
<dbReference type="GO" id="GO:0047661">
    <property type="term" value="F:amino-acid racemase activity"/>
    <property type="evidence" value="ECO:0007669"/>
    <property type="project" value="InterPro"/>
</dbReference>
<comment type="caution">
    <text evidence="2">The sequence shown here is derived from an EMBL/GenBank/DDBJ whole genome shotgun (WGS) entry which is preliminary data.</text>
</comment>
<organism evidence="2 3">
    <name type="scientific">Leptolyngbya cf. ectocarpi LEGE 11479</name>
    <dbReference type="NCBI Taxonomy" id="1828722"/>
    <lineage>
        <taxon>Bacteria</taxon>
        <taxon>Bacillati</taxon>
        <taxon>Cyanobacteriota</taxon>
        <taxon>Cyanophyceae</taxon>
        <taxon>Leptolyngbyales</taxon>
        <taxon>Leptolyngbyaceae</taxon>
        <taxon>Leptolyngbya group</taxon>
        <taxon>Leptolyngbya</taxon>
    </lineage>
</organism>
<dbReference type="Proteomes" id="UP000615026">
    <property type="component" value="Unassembled WGS sequence"/>
</dbReference>
<dbReference type="Pfam" id="PF01177">
    <property type="entry name" value="Asp_Glu_race"/>
    <property type="match status" value="1"/>
</dbReference>
<evidence type="ECO:0000313" key="2">
    <source>
        <dbReference type="EMBL" id="MBE9065562.1"/>
    </source>
</evidence>
<dbReference type="InterPro" id="IPR015942">
    <property type="entry name" value="Asp/Glu/hydantoin_racemase"/>
</dbReference>
<proteinExistence type="predicted"/>
<gene>
    <name evidence="2" type="ORF">IQ260_02725</name>
</gene>
<accession>A0A928ZS39</accession>
<evidence type="ECO:0000256" key="1">
    <source>
        <dbReference type="ARBA" id="ARBA00023235"/>
    </source>
</evidence>
<name>A0A928ZS39_LEPEC</name>
<dbReference type="PANTHER" id="PTHR21198">
    <property type="entry name" value="GLUTAMATE RACEMASE"/>
    <property type="match status" value="1"/>
</dbReference>
<dbReference type="Gene3D" id="3.40.50.1860">
    <property type="match status" value="2"/>
</dbReference>
<dbReference type="SUPFAM" id="SSF53681">
    <property type="entry name" value="Aspartate/glutamate racemase"/>
    <property type="match status" value="2"/>
</dbReference>
<reference evidence="2" key="1">
    <citation type="submission" date="2020-10" db="EMBL/GenBank/DDBJ databases">
        <authorList>
            <person name="Castelo-Branco R."/>
            <person name="Eusebio N."/>
            <person name="Adriana R."/>
            <person name="Vieira A."/>
            <person name="Brugerolle De Fraissinette N."/>
            <person name="Rezende De Castro R."/>
            <person name="Schneider M.P."/>
            <person name="Vasconcelos V."/>
            <person name="Leao P.N."/>
        </authorList>
    </citation>
    <scope>NUCLEOTIDE SEQUENCE</scope>
    <source>
        <strain evidence="2">LEGE 11479</strain>
    </source>
</reference>
<keyword evidence="3" id="KW-1185">Reference proteome</keyword>